<evidence type="ECO:0000313" key="4">
    <source>
        <dbReference type="Proteomes" id="UP000483672"/>
    </source>
</evidence>
<proteinExistence type="predicted"/>
<sequence length="274" mass="28428">MHKSVAILILTAAVAAAQTTEFGHGEYLCYAANDVISRCWTDKNVPATAAPLKDCYCEWTADFDKDLIGCWEYIQTAVSFISPVETPGIPPYAGYCGPVTAPTSVPANPTSTSSAEASSTPDNISTYVSASNPITYVTSIPTPSTVSASNPITYTTISYVNPHYNTTYTVSNPITLIPPTETTVIPEPTLIPPTETTVIPEPTLIPPTETTVSVPPEPTLIPPTATTVSTRPSYVPDQSSPIPPPPVATGGAGAKVGSMAVLAGGVVAAVAFAL</sequence>
<comment type="caution">
    <text evidence="3">The sequence shown here is derived from an EMBL/GenBank/DDBJ whole genome shotgun (WGS) entry which is preliminary data.</text>
</comment>
<accession>A0A6G1MQH3</accession>
<organism evidence="3 4">
    <name type="scientific">Orbilia oligospora</name>
    <name type="common">Nematode-trapping fungus</name>
    <name type="synonym">Arthrobotrys oligospora</name>
    <dbReference type="NCBI Taxonomy" id="2813651"/>
    <lineage>
        <taxon>Eukaryota</taxon>
        <taxon>Fungi</taxon>
        <taxon>Dikarya</taxon>
        <taxon>Ascomycota</taxon>
        <taxon>Pezizomycotina</taxon>
        <taxon>Orbiliomycetes</taxon>
        <taxon>Orbiliales</taxon>
        <taxon>Orbiliaceae</taxon>
        <taxon>Orbilia</taxon>
    </lineage>
</organism>
<evidence type="ECO:0008006" key="5">
    <source>
        <dbReference type="Google" id="ProtNLM"/>
    </source>
</evidence>
<feature type="region of interest" description="Disordered" evidence="1">
    <location>
        <begin position="208"/>
        <end position="243"/>
    </location>
</feature>
<evidence type="ECO:0000313" key="3">
    <source>
        <dbReference type="EMBL" id="KAF3231374.1"/>
    </source>
</evidence>
<keyword evidence="2" id="KW-0732">Signal</keyword>
<name>A0A6G1MQH3_ORBOL</name>
<feature type="chain" id="PRO_5041134604" description="Extracellular membrane protein CFEM domain-containing protein" evidence="2">
    <location>
        <begin position="17"/>
        <end position="274"/>
    </location>
</feature>
<dbReference type="AlphaFoldDB" id="A0A6G1MQH3"/>
<feature type="signal peptide" evidence="2">
    <location>
        <begin position="1"/>
        <end position="16"/>
    </location>
</feature>
<reference evidence="3 4" key="1">
    <citation type="submission" date="2019-06" db="EMBL/GenBank/DDBJ databases">
        <authorList>
            <person name="Palmer J.M."/>
        </authorList>
    </citation>
    <scope>NUCLEOTIDE SEQUENCE [LARGE SCALE GENOMIC DNA]</scope>
    <source>
        <strain evidence="3 4">TWF191</strain>
    </source>
</reference>
<protein>
    <recommendedName>
        <fullName evidence="5">Extracellular membrane protein CFEM domain-containing protein</fullName>
    </recommendedName>
</protein>
<evidence type="ECO:0000256" key="2">
    <source>
        <dbReference type="SAM" id="SignalP"/>
    </source>
</evidence>
<dbReference type="Proteomes" id="UP000483672">
    <property type="component" value="Unassembled WGS sequence"/>
</dbReference>
<evidence type="ECO:0000256" key="1">
    <source>
        <dbReference type="SAM" id="MobiDB-lite"/>
    </source>
</evidence>
<dbReference type="EMBL" id="WIPF01000004">
    <property type="protein sequence ID" value="KAF3231374.1"/>
    <property type="molecule type" value="Genomic_DNA"/>
</dbReference>
<gene>
    <name evidence="3" type="ORF">TWF191_006861</name>
</gene>